<proteinExistence type="predicted"/>
<organism evidence="2 3">
    <name type="scientific">Paramuricea clavata</name>
    <name type="common">Red gorgonian</name>
    <name type="synonym">Violescent sea-whip</name>
    <dbReference type="NCBI Taxonomy" id="317549"/>
    <lineage>
        <taxon>Eukaryota</taxon>
        <taxon>Metazoa</taxon>
        <taxon>Cnidaria</taxon>
        <taxon>Anthozoa</taxon>
        <taxon>Octocorallia</taxon>
        <taxon>Malacalcyonacea</taxon>
        <taxon>Plexauridae</taxon>
        <taxon>Paramuricea</taxon>
    </lineage>
</organism>
<evidence type="ECO:0000256" key="1">
    <source>
        <dbReference type="SAM" id="MobiDB-lite"/>
    </source>
</evidence>
<dbReference type="AlphaFoldDB" id="A0A7D9ERM9"/>
<keyword evidence="3" id="KW-1185">Reference proteome</keyword>
<protein>
    <submittedName>
        <fullName evidence="2">Uncharacterized protein</fullName>
    </submittedName>
</protein>
<gene>
    <name evidence="2" type="ORF">PACLA_8A016176</name>
</gene>
<evidence type="ECO:0000313" key="2">
    <source>
        <dbReference type="EMBL" id="CAB4014618.1"/>
    </source>
</evidence>
<evidence type="ECO:0000313" key="3">
    <source>
        <dbReference type="Proteomes" id="UP001152795"/>
    </source>
</evidence>
<name>A0A7D9ERM9_PARCT</name>
<feature type="compositionally biased region" description="Polar residues" evidence="1">
    <location>
        <begin position="7"/>
        <end position="20"/>
    </location>
</feature>
<dbReference type="Proteomes" id="UP001152795">
    <property type="component" value="Unassembled WGS sequence"/>
</dbReference>
<comment type="caution">
    <text evidence="2">The sequence shown here is derived from an EMBL/GenBank/DDBJ whole genome shotgun (WGS) entry which is preliminary data.</text>
</comment>
<accession>A0A7D9ERM9</accession>
<dbReference type="EMBL" id="CACRXK020008376">
    <property type="protein sequence ID" value="CAB4014618.1"/>
    <property type="molecule type" value="Genomic_DNA"/>
</dbReference>
<feature type="region of interest" description="Disordered" evidence="1">
    <location>
        <begin position="1"/>
        <end position="26"/>
    </location>
</feature>
<feature type="region of interest" description="Disordered" evidence="1">
    <location>
        <begin position="138"/>
        <end position="166"/>
    </location>
</feature>
<reference evidence="2" key="1">
    <citation type="submission" date="2020-04" db="EMBL/GenBank/DDBJ databases">
        <authorList>
            <person name="Alioto T."/>
            <person name="Alioto T."/>
            <person name="Gomez Garrido J."/>
        </authorList>
    </citation>
    <scope>NUCLEOTIDE SEQUENCE</scope>
    <source>
        <strain evidence="2">A484AB</strain>
    </source>
</reference>
<sequence>MADSQELEPSTLTENFSNADRQNKPADRKAYFAKRNASKVCLNTSIERCKRLKEENDITSDQEFAGYSAKLVRGIRTSFIDSNAVSIAVETQTNDPDETMESLFGFDMGLIATSTPQNLGNNPSPFLSVPSNMSAVSSRRRLIPDSSPLGSPPRHTHDETLTASEGDIDSETLTAHGLSSVHVKQDLDQTYPELPEENEIFNITINGHDGDEIHQEHEDKGTAPHEYVSTVDVVTPEEAINMESALCLQI</sequence>